<reference evidence="3" key="1">
    <citation type="submission" date="2020-11" db="EMBL/GenBank/DDBJ databases">
        <authorList>
            <consortium name="DOE Joint Genome Institute"/>
            <person name="Ahrendt S."/>
            <person name="Riley R."/>
            <person name="Andreopoulos W."/>
            <person name="Labutti K."/>
            <person name="Pangilinan J."/>
            <person name="Ruiz-Duenas F.J."/>
            <person name="Barrasa J.M."/>
            <person name="Sanchez-Garcia M."/>
            <person name="Camarero S."/>
            <person name="Miyauchi S."/>
            <person name="Serrano A."/>
            <person name="Linde D."/>
            <person name="Babiker R."/>
            <person name="Drula E."/>
            <person name="Ayuso-Fernandez I."/>
            <person name="Pacheco R."/>
            <person name="Padilla G."/>
            <person name="Ferreira P."/>
            <person name="Barriuso J."/>
            <person name="Kellner H."/>
            <person name="Castanera R."/>
            <person name="Alfaro M."/>
            <person name="Ramirez L."/>
            <person name="Pisabarro A.G."/>
            <person name="Kuo A."/>
            <person name="Tritt A."/>
            <person name="Lipzen A."/>
            <person name="He G."/>
            <person name="Yan M."/>
            <person name="Ng V."/>
            <person name="Cullen D."/>
            <person name="Martin F."/>
            <person name="Rosso M.-N."/>
            <person name="Henrissat B."/>
            <person name="Hibbett D."/>
            <person name="Martinez A.T."/>
            <person name="Grigoriev I.V."/>
        </authorList>
    </citation>
    <scope>NUCLEOTIDE SEQUENCE</scope>
    <source>
        <strain evidence="3">CBS 506.95</strain>
    </source>
</reference>
<gene>
    <name evidence="3" type="ORF">CPB83DRAFT_896257</name>
</gene>
<evidence type="ECO:0000313" key="3">
    <source>
        <dbReference type="EMBL" id="KAF9526253.1"/>
    </source>
</evidence>
<dbReference type="OrthoDB" id="3266963at2759"/>
<dbReference type="EMBL" id="MU157873">
    <property type="protein sequence ID" value="KAF9526253.1"/>
    <property type="molecule type" value="Genomic_DNA"/>
</dbReference>
<evidence type="ECO:0000259" key="2">
    <source>
        <dbReference type="Pfam" id="PF20231"/>
    </source>
</evidence>
<feature type="region of interest" description="Disordered" evidence="1">
    <location>
        <begin position="640"/>
        <end position="670"/>
    </location>
</feature>
<dbReference type="InterPro" id="IPR046496">
    <property type="entry name" value="DUF6589"/>
</dbReference>
<dbReference type="Proteomes" id="UP000807306">
    <property type="component" value="Unassembled WGS sequence"/>
</dbReference>
<feature type="domain" description="DUF6589" evidence="2">
    <location>
        <begin position="387"/>
        <end position="824"/>
    </location>
</feature>
<evidence type="ECO:0000256" key="1">
    <source>
        <dbReference type="SAM" id="MobiDB-lite"/>
    </source>
</evidence>
<evidence type="ECO:0000313" key="4">
    <source>
        <dbReference type="Proteomes" id="UP000807306"/>
    </source>
</evidence>
<feature type="region of interest" description="Disordered" evidence="1">
    <location>
        <begin position="1"/>
        <end position="32"/>
    </location>
</feature>
<comment type="caution">
    <text evidence="3">The sequence shown here is derived from an EMBL/GenBank/DDBJ whole genome shotgun (WGS) entry which is preliminary data.</text>
</comment>
<name>A0A9P6EBB9_9AGAR</name>
<keyword evidence="4" id="KW-1185">Reference proteome</keyword>
<feature type="region of interest" description="Disordered" evidence="1">
    <location>
        <begin position="62"/>
        <end position="85"/>
    </location>
</feature>
<dbReference type="Pfam" id="PF20231">
    <property type="entry name" value="DUF6589"/>
    <property type="match status" value="1"/>
</dbReference>
<sequence>MNTDTLTQPSEDALPQTPAPKKPQKKAQKDPEKLETILATIDECGWSLAKFLQILFKTDRAKPDTEQPAMETPRAVKRKLKPTAEKPLQGKHQRMLAALFDGTSKPHFSEILELAYHSAVSTSFKTNDTSIPPGHNMFNINLHPNDIMYGNPGITSWSVRLVARLVSDEAELMADKKTGLHLRASTQTGGKNADFRVSWDKINTFSMKNMENLLTENAPIMAFIASSFVSADYAKVKPGVVAAVKRTYRPEDLVVTNALMSMMFGRSKLASLYPLCRGIWLFAVKAPITLFRVESRLALSTSYSTVSDALKTTSTGNQDMLKETREEGTHYSVVIDNIQTYFKQRDMRYRKESRMITGLAGTAVQMEDCDSDAFNLQTLVESQIKQERKVLTVETLFESIDLEHLQNVAAVQFLHALVTYVPALQKFQQPLADFSKTKLSKVPISETRRSKVFPFATNSADKMRVQGLSDGIQDFASVQLGVTPENLKNTVSVWSGDGKTFGMYHLMKKMKAIEPNDFDSFRWLVPLLELWHTKWTDLSRIIRLHWGTTDDPASLASIARLLNLHTPADLRKVDFYDGSYLLNIALDAHLLSCWEAHYDTKGLKQFFSRKITLPTFDSLWDISLKLAQRHASTEAYRFAKSPARHHAETHTSAEAPTSKPAIPPLPVPPKDKTADETLANSVSFIQNAIQWREVCKAIAEGDPGRVAEVLWVWIFTFAGSSNPLYTQFLLETYCNFKYEFSPALKDAVLKNWLVNLKGLPGHFLERDLMQEHHNFWLEDMAEHKGKEFDDDFYRNTLSMNVNHFLKLKDAMESTTLLQARTKRHGDVGHENELKAVMNKLQKDEVNYFRPGRNTGVEVTDAFRDGLHTLQNGKISDFLEKSSIFSNVTKMHAAYGGEGGTQLPMGPNETTLEESEFDELDLQRNGHVPHPSIVSIDGEMYLSDPGTFRRKSTYFDPFGLIYFVQ</sequence>
<organism evidence="3 4">
    <name type="scientific">Crepidotus variabilis</name>
    <dbReference type="NCBI Taxonomy" id="179855"/>
    <lineage>
        <taxon>Eukaryota</taxon>
        <taxon>Fungi</taxon>
        <taxon>Dikarya</taxon>
        <taxon>Basidiomycota</taxon>
        <taxon>Agaricomycotina</taxon>
        <taxon>Agaricomycetes</taxon>
        <taxon>Agaricomycetidae</taxon>
        <taxon>Agaricales</taxon>
        <taxon>Agaricineae</taxon>
        <taxon>Crepidotaceae</taxon>
        <taxon>Crepidotus</taxon>
    </lineage>
</organism>
<dbReference type="AlphaFoldDB" id="A0A9P6EBB9"/>
<proteinExistence type="predicted"/>
<feature type="compositionally biased region" description="Polar residues" evidence="1">
    <location>
        <begin position="1"/>
        <end position="10"/>
    </location>
</feature>
<protein>
    <recommendedName>
        <fullName evidence="2">DUF6589 domain-containing protein</fullName>
    </recommendedName>
</protein>
<accession>A0A9P6EBB9</accession>